<feature type="region of interest" description="Disordered" evidence="1">
    <location>
        <begin position="116"/>
        <end position="142"/>
    </location>
</feature>
<reference evidence="2" key="2">
    <citation type="journal article" date="2021" name="PeerJ">
        <title>Extensive microbial diversity within the chicken gut microbiome revealed by metagenomics and culture.</title>
        <authorList>
            <person name="Gilroy R."/>
            <person name="Ravi A."/>
            <person name="Getino M."/>
            <person name="Pursley I."/>
            <person name="Horton D.L."/>
            <person name="Alikhan N.F."/>
            <person name="Baker D."/>
            <person name="Gharbi K."/>
            <person name="Hall N."/>
            <person name="Watson M."/>
            <person name="Adriaenssens E.M."/>
            <person name="Foster-Nyarko E."/>
            <person name="Jarju S."/>
            <person name="Secka A."/>
            <person name="Antonio M."/>
            <person name="Oren A."/>
            <person name="Chaudhuri R.R."/>
            <person name="La Ragione R."/>
            <person name="Hildebrand F."/>
            <person name="Pallen M.J."/>
        </authorList>
    </citation>
    <scope>NUCLEOTIDE SEQUENCE</scope>
    <source>
        <strain evidence="2">ChiW3-316</strain>
    </source>
</reference>
<feature type="region of interest" description="Disordered" evidence="1">
    <location>
        <begin position="347"/>
        <end position="377"/>
    </location>
</feature>
<accession>A0A9D1SB21</accession>
<feature type="compositionally biased region" description="Low complexity" evidence="1">
    <location>
        <begin position="463"/>
        <end position="477"/>
    </location>
</feature>
<dbReference type="EMBL" id="DVNC01000036">
    <property type="protein sequence ID" value="HIU53510.1"/>
    <property type="molecule type" value="Genomic_DNA"/>
</dbReference>
<feature type="region of interest" description="Disordered" evidence="1">
    <location>
        <begin position="504"/>
        <end position="532"/>
    </location>
</feature>
<evidence type="ECO:0000313" key="2">
    <source>
        <dbReference type="EMBL" id="HIU53510.1"/>
    </source>
</evidence>
<organism evidence="2 3">
    <name type="scientific">Candidatus Scatocola faecipullorum</name>
    <dbReference type="NCBI Taxonomy" id="2840917"/>
    <lineage>
        <taxon>Bacteria</taxon>
        <taxon>Pseudomonadati</taxon>
        <taxon>Pseudomonadota</taxon>
        <taxon>Alphaproteobacteria</taxon>
        <taxon>Rhodospirillales</taxon>
        <taxon>Rhodospirillaceae</taxon>
        <taxon>Rhodospirillaceae incertae sedis</taxon>
        <taxon>Candidatus Scatocola</taxon>
    </lineage>
</organism>
<dbReference type="AlphaFoldDB" id="A0A9D1SB21"/>
<feature type="compositionally biased region" description="Polar residues" evidence="1">
    <location>
        <begin position="478"/>
        <end position="487"/>
    </location>
</feature>
<feature type="region of interest" description="Disordered" evidence="1">
    <location>
        <begin position="223"/>
        <end position="274"/>
    </location>
</feature>
<name>A0A9D1SB21_9PROT</name>
<protein>
    <submittedName>
        <fullName evidence="2">Uncharacterized protein</fullName>
    </submittedName>
</protein>
<gene>
    <name evidence="2" type="ORF">IAD20_05460</name>
</gene>
<evidence type="ECO:0000256" key="1">
    <source>
        <dbReference type="SAM" id="MobiDB-lite"/>
    </source>
</evidence>
<sequence length="649" mass="70940">MGKTSLKTFVCSFVFSLFTILSVNKEFFSVSKPSDTEIKIPNKNISLFFKSLPSPAKAAKTIPVKKIALSVPVSPSTEKLSEVSAEDPIPLTFAGNDIEFDLNEKTAEASVKAAEAVSAPQPAPQQTVSKAEPAAPPAEKPQTMEDKIAANYQDIIGSAPPVDENELQQPIEDPVPFSNKIVQAKVQIIRPNEERARKKKMTTVSQEPETVLAQADIPITREEKAEPAPKPENILAPEIAEEEESFIIARVPDEDDSEGNNEDNLVSDKPLPPTFKVAKAAPNPDTAPDFPSKEQIKVSAGEPENLLIPLEKDQSAKIETAEAKIIDTPNADKLAMLTGKATIRSMTENQAPAEKKEKDDTTSGWTTMAEKNNEDSVWVAAKGTGHQRNRQITKEAYFKNADNVAVKQAIEADKKLKKGGSGEVKVASEVVNNLLIPIPEDILNDPNLTPQLVSSEKDKDIEQQVSEQEAAEQPAPAKQTQTSSSGKESGGLFKSITSIFSKNQTADGSAKDENGGGPSFFDQFTGKSRQKATTGKILPTEIRLAFQPNRAEISGVTLKWLQAFANKTIEEKNVGLEIRIDGSSSYELQQKRLNLLNNILASSGVDYRKINTVFTTREPNSFIIRTVRLNNSNGGIKENNEWQDYYKAW</sequence>
<dbReference type="Proteomes" id="UP000824107">
    <property type="component" value="Unassembled WGS sequence"/>
</dbReference>
<proteinExistence type="predicted"/>
<evidence type="ECO:0000313" key="3">
    <source>
        <dbReference type="Proteomes" id="UP000824107"/>
    </source>
</evidence>
<reference evidence="2" key="1">
    <citation type="submission" date="2020-10" db="EMBL/GenBank/DDBJ databases">
        <authorList>
            <person name="Gilroy R."/>
        </authorList>
    </citation>
    <scope>NUCLEOTIDE SEQUENCE</scope>
    <source>
        <strain evidence="2">ChiW3-316</strain>
    </source>
</reference>
<comment type="caution">
    <text evidence="2">The sequence shown here is derived from an EMBL/GenBank/DDBJ whole genome shotgun (WGS) entry which is preliminary data.</text>
</comment>
<feature type="region of interest" description="Disordered" evidence="1">
    <location>
        <begin position="440"/>
        <end position="490"/>
    </location>
</feature>